<comment type="caution">
    <text evidence="2">The sequence shown here is derived from an EMBL/GenBank/DDBJ whole genome shotgun (WGS) entry which is preliminary data.</text>
</comment>
<proteinExistence type="predicted"/>
<sequence length="55" mass="6523">MGMKRDEKDKPKNSSMAKDMEEIKHQGKIMEHMNTNEEVKREGKKPDPKQHDENE</sequence>
<accession>A0ABW3KWD0</accession>
<name>A0ABW3KWD0_9BACI</name>
<evidence type="ECO:0000313" key="2">
    <source>
        <dbReference type="EMBL" id="MFD1017599.1"/>
    </source>
</evidence>
<protein>
    <recommendedName>
        <fullName evidence="4">Multidrug ABC transporter ATPase</fullName>
    </recommendedName>
</protein>
<reference evidence="3" key="1">
    <citation type="journal article" date="2019" name="Int. J. Syst. Evol. Microbiol.">
        <title>The Global Catalogue of Microorganisms (GCM) 10K type strain sequencing project: providing services to taxonomists for standard genome sequencing and annotation.</title>
        <authorList>
            <consortium name="The Broad Institute Genomics Platform"/>
            <consortium name="The Broad Institute Genome Sequencing Center for Infectious Disease"/>
            <person name="Wu L."/>
            <person name="Ma J."/>
        </authorList>
    </citation>
    <scope>NUCLEOTIDE SEQUENCE [LARGE SCALE GENOMIC DNA]</scope>
    <source>
        <strain evidence="3">CCUG 56607</strain>
    </source>
</reference>
<keyword evidence="3" id="KW-1185">Reference proteome</keyword>
<feature type="region of interest" description="Disordered" evidence="1">
    <location>
        <begin position="1"/>
        <end position="55"/>
    </location>
</feature>
<dbReference type="Proteomes" id="UP001596990">
    <property type="component" value="Unassembled WGS sequence"/>
</dbReference>
<evidence type="ECO:0008006" key="4">
    <source>
        <dbReference type="Google" id="ProtNLM"/>
    </source>
</evidence>
<evidence type="ECO:0000256" key="1">
    <source>
        <dbReference type="SAM" id="MobiDB-lite"/>
    </source>
</evidence>
<dbReference type="EMBL" id="JBHTKL010000001">
    <property type="protein sequence ID" value="MFD1017599.1"/>
    <property type="molecule type" value="Genomic_DNA"/>
</dbReference>
<evidence type="ECO:0000313" key="3">
    <source>
        <dbReference type="Proteomes" id="UP001596990"/>
    </source>
</evidence>
<dbReference type="RefSeq" id="WP_386055449.1">
    <property type="nucleotide sequence ID" value="NZ_JBHTKL010000001.1"/>
</dbReference>
<organism evidence="2 3">
    <name type="scientific">Thalassobacillus hwangdonensis</name>
    <dbReference type="NCBI Taxonomy" id="546108"/>
    <lineage>
        <taxon>Bacteria</taxon>
        <taxon>Bacillati</taxon>
        <taxon>Bacillota</taxon>
        <taxon>Bacilli</taxon>
        <taxon>Bacillales</taxon>
        <taxon>Bacillaceae</taxon>
        <taxon>Thalassobacillus</taxon>
    </lineage>
</organism>
<gene>
    <name evidence="2" type="ORF">ACFQ2J_00195</name>
</gene>